<comment type="caution">
    <text evidence="1">The sequence shown here is derived from an EMBL/GenBank/DDBJ whole genome shotgun (WGS) entry which is preliminary data.</text>
</comment>
<gene>
    <name evidence="1" type="ORF">ENX68_02350</name>
</gene>
<accession>A0A7V3RGS1</accession>
<reference evidence="1" key="1">
    <citation type="journal article" date="2020" name="mSystems">
        <title>Genome- and Community-Level Interaction Insights into Carbon Utilization and Element Cycling Functions of Hydrothermarchaeota in Hydrothermal Sediment.</title>
        <authorList>
            <person name="Zhou Z."/>
            <person name="Liu Y."/>
            <person name="Xu W."/>
            <person name="Pan J."/>
            <person name="Luo Z.H."/>
            <person name="Li M."/>
        </authorList>
    </citation>
    <scope>NUCLEOTIDE SEQUENCE [LARGE SCALE GENOMIC DNA]</scope>
    <source>
        <strain evidence="1">SpSt-961</strain>
    </source>
</reference>
<evidence type="ECO:0008006" key="2">
    <source>
        <dbReference type="Google" id="ProtNLM"/>
    </source>
</evidence>
<evidence type="ECO:0000313" key="1">
    <source>
        <dbReference type="EMBL" id="HGE77828.1"/>
    </source>
</evidence>
<dbReference type="AlphaFoldDB" id="A0A7V3RGS1"/>
<organism evidence="1">
    <name type="scientific">candidate division WOR-3 bacterium</name>
    <dbReference type="NCBI Taxonomy" id="2052148"/>
    <lineage>
        <taxon>Bacteria</taxon>
        <taxon>Bacteria division WOR-3</taxon>
    </lineage>
</organism>
<sequence length="68" mass="7471">MIRIFTINGDLVKTIVHKATVGSVVGDAGGDEWWDLLTDNRQLVASGVYVFHVDSKVGQQVGKFVIIR</sequence>
<dbReference type="EMBL" id="DTOZ01000058">
    <property type="protein sequence ID" value="HGE77828.1"/>
    <property type="molecule type" value="Genomic_DNA"/>
</dbReference>
<proteinExistence type="predicted"/>
<name>A0A7V3RGS1_UNCW3</name>
<dbReference type="Gene3D" id="2.60.40.4070">
    <property type="match status" value="1"/>
</dbReference>
<protein>
    <recommendedName>
        <fullName evidence="2">FlgD Ig-like domain-containing protein</fullName>
    </recommendedName>
</protein>